<sequence>MELVATTAGLFPLPDNQRERLADLKGHQKSDLISGDESADVTATYDAARERLVSVQRDAGLDRVVEGQARWDDMLAHPLCVHDNVRTEGIVRYFDNNNFYREPVVEGELVEDGDLAADLAKAARLTDDLQAVAPGPYSLATLATDEHYGDESAFLAAVAEFLAGEIAQFPEETETVFLLEPSLTFDAPDEGAHERVRDAVRTVSEAADADVVLHSYWGALDETLHAHLLDTGVDALGYDLVTAHEESAYLVQEYGTADSVALGLVDGQNTLVEDAETVRERIEWFEESVPVSDFETVYATPNTELFYLPVNKFEAKLQTLAEGVSLTTEAHQ</sequence>
<dbReference type="Pfam" id="PF08267">
    <property type="entry name" value="Meth_synt_1"/>
    <property type="match status" value="1"/>
</dbReference>
<feature type="domain" description="Cobalamin-independent methionine synthase MetE N-terminal" evidence="1">
    <location>
        <begin position="87"/>
        <end position="287"/>
    </location>
</feature>
<proteinExistence type="predicted"/>
<dbReference type="InterPro" id="IPR013215">
    <property type="entry name" value="Cbl-indep_Met_Synth_N"/>
</dbReference>
<dbReference type="InterPro" id="IPR038071">
    <property type="entry name" value="UROD/MetE-like_sf"/>
</dbReference>
<dbReference type="GO" id="GO:0003871">
    <property type="term" value="F:5-methyltetrahydropteroyltriglutamate-homocysteine S-methyltransferase activity"/>
    <property type="evidence" value="ECO:0007669"/>
    <property type="project" value="InterPro"/>
</dbReference>
<dbReference type="GO" id="GO:0008652">
    <property type="term" value="P:amino acid biosynthetic process"/>
    <property type="evidence" value="ECO:0007669"/>
    <property type="project" value="InterPro"/>
</dbReference>
<dbReference type="AlphaFoldDB" id="A0A830ETH5"/>
<evidence type="ECO:0000259" key="1">
    <source>
        <dbReference type="Pfam" id="PF08267"/>
    </source>
</evidence>
<comment type="caution">
    <text evidence="2">The sequence shown here is derived from an EMBL/GenBank/DDBJ whole genome shotgun (WGS) entry which is preliminary data.</text>
</comment>
<accession>A0A830ETH5</accession>
<dbReference type="Gene3D" id="3.20.20.210">
    <property type="match status" value="1"/>
</dbReference>
<dbReference type="EMBL" id="BMPF01000001">
    <property type="protein sequence ID" value="GGL23207.1"/>
    <property type="molecule type" value="Genomic_DNA"/>
</dbReference>
<reference evidence="2 3" key="1">
    <citation type="journal article" date="2019" name="Int. J. Syst. Evol. Microbiol.">
        <title>The Global Catalogue of Microorganisms (GCM) 10K type strain sequencing project: providing services to taxonomists for standard genome sequencing and annotation.</title>
        <authorList>
            <consortium name="The Broad Institute Genomics Platform"/>
            <consortium name="The Broad Institute Genome Sequencing Center for Infectious Disease"/>
            <person name="Wu L."/>
            <person name="Ma J."/>
        </authorList>
    </citation>
    <scope>NUCLEOTIDE SEQUENCE [LARGE SCALE GENOMIC DNA]</scope>
    <source>
        <strain evidence="2 3">JCM 19585</strain>
    </source>
</reference>
<evidence type="ECO:0000313" key="3">
    <source>
        <dbReference type="Proteomes" id="UP000628840"/>
    </source>
</evidence>
<name>A0A830ETH5_9EURY</name>
<organism evidence="2 3">
    <name type="scientific">Halarchaeum grantii</name>
    <dbReference type="NCBI Taxonomy" id="1193105"/>
    <lineage>
        <taxon>Archaea</taxon>
        <taxon>Methanobacteriati</taxon>
        <taxon>Methanobacteriota</taxon>
        <taxon>Stenosarchaea group</taxon>
        <taxon>Halobacteria</taxon>
        <taxon>Halobacteriales</taxon>
        <taxon>Halobacteriaceae</taxon>
    </lineage>
</organism>
<evidence type="ECO:0000313" key="2">
    <source>
        <dbReference type="EMBL" id="GGL23207.1"/>
    </source>
</evidence>
<keyword evidence="3" id="KW-1185">Reference proteome</keyword>
<dbReference type="SUPFAM" id="SSF51726">
    <property type="entry name" value="UROD/MetE-like"/>
    <property type="match status" value="1"/>
</dbReference>
<dbReference type="GO" id="GO:0008270">
    <property type="term" value="F:zinc ion binding"/>
    <property type="evidence" value="ECO:0007669"/>
    <property type="project" value="InterPro"/>
</dbReference>
<gene>
    <name evidence="2" type="ORF">GCM10009037_03380</name>
</gene>
<dbReference type="RefSeq" id="WP_188877522.1">
    <property type="nucleotide sequence ID" value="NZ_BMPF01000001.1"/>
</dbReference>
<protein>
    <recommendedName>
        <fullName evidence="1">Cobalamin-independent methionine synthase MetE N-terminal domain-containing protein</fullName>
    </recommendedName>
</protein>
<dbReference type="OrthoDB" id="33991at2157"/>
<dbReference type="Proteomes" id="UP000628840">
    <property type="component" value="Unassembled WGS sequence"/>
</dbReference>